<keyword evidence="2 4" id="KW-0238">DNA-binding</keyword>
<dbReference type="RefSeq" id="WP_064440698.1">
    <property type="nucleotide sequence ID" value="NZ_BDDI01000009.1"/>
</dbReference>
<dbReference type="SUPFAM" id="SSF46689">
    <property type="entry name" value="Homeodomain-like"/>
    <property type="match status" value="1"/>
</dbReference>
<accession>A0A839RH34</accession>
<dbReference type="OrthoDB" id="7252896at2"/>
<feature type="domain" description="HTH tetR-type" evidence="5">
    <location>
        <begin position="11"/>
        <end position="71"/>
    </location>
</feature>
<evidence type="ECO:0000256" key="3">
    <source>
        <dbReference type="ARBA" id="ARBA00023163"/>
    </source>
</evidence>
<dbReference type="EMBL" id="JACHWS010000001">
    <property type="protein sequence ID" value="MBB3035697.1"/>
    <property type="molecule type" value="Genomic_DNA"/>
</dbReference>
<dbReference type="SUPFAM" id="SSF48498">
    <property type="entry name" value="Tetracyclin repressor-like, C-terminal domain"/>
    <property type="match status" value="1"/>
</dbReference>
<evidence type="ECO:0000313" key="6">
    <source>
        <dbReference type="EMBL" id="MBB3035697.1"/>
    </source>
</evidence>
<dbReference type="PROSITE" id="PS50977">
    <property type="entry name" value="HTH_TETR_2"/>
    <property type="match status" value="1"/>
</dbReference>
<feature type="DNA-binding region" description="H-T-H motif" evidence="4">
    <location>
        <begin position="34"/>
        <end position="53"/>
    </location>
</feature>
<dbReference type="PRINTS" id="PR00455">
    <property type="entry name" value="HTHTETR"/>
</dbReference>
<evidence type="ECO:0000256" key="1">
    <source>
        <dbReference type="ARBA" id="ARBA00023015"/>
    </source>
</evidence>
<protein>
    <submittedName>
        <fullName evidence="6">AcrR family transcriptional regulator</fullName>
    </submittedName>
</protein>
<dbReference type="InterPro" id="IPR001647">
    <property type="entry name" value="HTH_TetR"/>
</dbReference>
<evidence type="ECO:0000259" key="5">
    <source>
        <dbReference type="PROSITE" id="PS50977"/>
    </source>
</evidence>
<evidence type="ECO:0000256" key="2">
    <source>
        <dbReference type="ARBA" id="ARBA00023125"/>
    </source>
</evidence>
<dbReference type="Gene3D" id="1.10.357.10">
    <property type="entry name" value="Tetracycline Repressor, domain 2"/>
    <property type="match status" value="1"/>
</dbReference>
<dbReference type="PANTHER" id="PTHR47506">
    <property type="entry name" value="TRANSCRIPTIONAL REGULATORY PROTEIN"/>
    <property type="match status" value="1"/>
</dbReference>
<reference evidence="6 7" key="1">
    <citation type="submission" date="2020-08" db="EMBL/GenBank/DDBJ databases">
        <title>Sequencing the genomes of 1000 actinobacteria strains.</title>
        <authorList>
            <person name="Klenk H.-P."/>
        </authorList>
    </citation>
    <scope>NUCLEOTIDE SEQUENCE [LARGE SCALE GENOMIC DNA]</scope>
    <source>
        <strain evidence="6 7">DSM 45258</strain>
    </source>
</reference>
<dbReference type="AlphaFoldDB" id="A0A839RH34"/>
<organism evidence="6 7">
    <name type="scientific">Hoyosella altamirensis</name>
    <dbReference type="NCBI Taxonomy" id="616997"/>
    <lineage>
        <taxon>Bacteria</taxon>
        <taxon>Bacillati</taxon>
        <taxon>Actinomycetota</taxon>
        <taxon>Actinomycetes</taxon>
        <taxon>Mycobacteriales</taxon>
        <taxon>Hoyosellaceae</taxon>
        <taxon>Hoyosella</taxon>
    </lineage>
</organism>
<evidence type="ECO:0000313" key="7">
    <source>
        <dbReference type="Proteomes" id="UP000567922"/>
    </source>
</evidence>
<dbReference type="GO" id="GO:0003677">
    <property type="term" value="F:DNA binding"/>
    <property type="evidence" value="ECO:0007669"/>
    <property type="project" value="UniProtKB-UniRule"/>
</dbReference>
<keyword evidence="1" id="KW-0805">Transcription regulation</keyword>
<dbReference type="Proteomes" id="UP000567922">
    <property type="component" value="Unassembled WGS sequence"/>
</dbReference>
<keyword evidence="7" id="KW-1185">Reference proteome</keyword>
<dbReference type="InterPro" id="IPR009057">
    <property type="entry name" value="Homeodomain-like_sf"/>
</dbReference>
<proteinExistence type="predicted"/>
<sequence length="201" mass="21816">MVRMSRAESQAQTRKHLIETAQRMLLAQGYAATSLEAIADEAGFSKGAVYSNFKNKDALCREVLRHIRADHAAALVTEVSSATSFQELLDSFAAWSERTIGDQKWSTLEAEFAVRASADELLRQQLSSDAAEIRRVITQLVSAATESYDLELDMPAGDVATALLSLGIGLGLQRAIDPSVSAQILTDTIRAMLVRKMSPAS</sequence>
<gene>
    <name evidence="6" type="ORF">FHU29_000131</name>
</gene>
<dbReference type="InterPro" id="IPR036271">
    <property type="entry name" value="Tet_transcr_reg_TetR-rel_C_sf"/>
</dbReference>
<dbReference type="Pfam" id="PF00440">
    <property type="entry name" value="TetR_N"/>
    <property type="match status" value="1"/>
</dbReference>
<keyword evidence="3" id="KW-0804">Transcription</keyword>
<name>A0A839RH34_9ACTN</name>
<comment type="caution">
    <text evidence="6">The sequence shown here is derived from an EMBL/GenBank/DDBJ whole genome shotgun (WGS) entry which is preliminary data.</text>
</comment>
<dbReference type="PANTHER" id="PTHR47506:SF6">
    <property type="entry name" value="HTH-TYPE TRANSCRIPTIONAL REPRESSOR NEMR"/>
    <property type="match status" value="1"/>
</dbReference>
<evidence type="ECO:0000256" key="4">
    <source>
        <dbReference type="PROSITE-ProRule" id="PRU00335"/>
    </source>
</evidence>